<feature type="non-terminal residue" evidence="1">
    <location>
        <position position="55"/>
    </location>
</feature>
<evidence type="ECO:0000313" key="1">
    <source>
        <dbReference type="EMBL" id="CAG7717395.1"/>
    </source>
</evidence>
<comment type="caution">
    <text evidence="1">The sequence shown here is derived from an EMBL/GenBank/DDBJ whole genome shotgun (WGS) entry which is preliminary data.</text>
</comment>
<organism evidence="1 2">
    <name type="scientific">Allacma fusca</name>
    <dbReference type="NCBI Taxonomy" id="39272"/>
    <lineage>
        <taxon>Eukaryota</taxon>
        <taxon>Metazoa</taxon>
        <taxon>Ecdysozoa</taxon>
        <taxon>Arthropoda</taxon>
        <taxon>Hexapoda</taxon>
        <taxon>Collembola</taxon>
        <taxon>Symphypleona</taxon>
        <taxon>Sminthuridae</taxon>
        <taxon>Allacma</taxon>
    </lineage>
</organism>
<reference evidence="1" key="1">
    <citation type="submission" date="2021-06" db="EMBL/GenBank/DDBJ databases">
        <authorList>
            <person name="Hodson N. C."/>
            <person name="Mongue J. A."/>
            <person name="Jaron S. K."/>
        </authorList>
    </citation>
    <scope>NUCLEOTIDE SEQUENCE</scope>
</reference>
<sequence>MHSRTKHIDVRYHYIRELVEDDQITVDYIPTTEQLADGLTKPLMKGKLEENRSGL</sequence>
<keyword evidence="2" id="KW-1185">Reference proteome</keyword>
<protein>
    <recommendedName>
        <fullName evidence="3">Copia protein</fullName>
    </recommendedName>
</protein>
<dbReference type="OrthoDB" id="8027607at2759"/>
<dbReference type="Proteomes" id="UP000708208">
    <property type="component" value="Unassembled WGS sequence"/>
</dbReference>
<evidence type="ECO:0000313" key="2">
    <source>
        <dbReference type="Proteomes" id="UP000708208"/>
    </source>
</evidence>
<name>A0A8J2JI25_9HEXA</name>
<proteinExistence type="predicted"/>
<dbReference type="AlphaFoldDB" id="A0A8J2JI25"/>
<dbReference type="EMBL" id="CAJVCH010045488">
    <property type="protein sequence ID" value="CAG7717395.1"/>
    <property type="molecule type" value="Genomic_DNA"/>
</dbReference>
<gene>
    <name evidence="1" type="ORF">AFUS01_LOCUS6854</name>
</gene>
<dbReference type="CDD" id="cd09272">
    <property type="entry name" value="RNase_HI_RT_Ty1"/>
    <property type="match status" value="1"/>
</dbReference>
<accession>A0A8J2JI25</accession>
<evidence type="ECO:0008006" key="3">
    <source>
        <dbReference type="Google" id="ProtNLM"/>
    </source>
</evidence>